<dbReference type="SMART" id="SM00448">
    <property type="entry name" value="REC"/>
    <property type="match status" value="1"/>
</dbReference>
<dbReference type="GO" id="GO:0005886">
    <property type="term" value="C:plasma membrane"/>
    <property type="evidence" value="ECO:0007669"/>
    <property type="project" value="TreeGrafter"/>
</dbReference>
<dbReference type="PROSITE" id="PS50887">
    <property type="entry name" value="GGDEF"/>
    <property type="match status" value="1"/>
</dbReference>
<dbReference type="InterPro" id="IPR011006">
    <property type="entry name" value="CheY-like_superfamily"/>
</dbReference>
<dbReference type="EMBL" id="AP019536">
    <property type="protein sequence ID" value="BBI98890.1"/>
    <property type="molecule type" value="Genomic_DNA"/>
</dbReference>
<dbReference type="Pfam" id="PF00072">
    <property type="entry name" value="Response_reg"/>
    <property type="match status" value="1"/>
</dbReference>
<sequence>MKTKEKILIVDDDPNLRKTLADILTVKGYATAVAANGAEAIAAAEHGIVSLALVDLMLPDMHGLEVMARIKAISPLTEVIILTGHASMDSAIEATGRGAFSYLLKPYQMDELLQNIRHAVERKQAQEEILRLASFPKLTPNPVIELDSAGEVTYANPVAEKLFPGLIEAGQSHPLLHGLNEPIAELRRNRPMSEVVHESVVGEATYELHVSYVQEIDLIRVYVLDISQRKRAEKEIYLLATTDSLTGIANRREFFGILENEMNRARRYGSPLSLVMYDLDHFKRVNDTYGHDVGDVVLQTVTGLVKQNIRTVDVAARWGGEEFMVMMPQSALDVARSAAERLRLAVASHPFDKVGEVTASFGVTAFVPQDDSNSLLKRVDDALYRAKERGRNRVEVLDAEVDFK</sequence>
<proteinExistence type="predicted"/>
<evidence type="ECO:0000259" key="4">
    <source>
        <dbReference type="PROSITE" id="PS50110"/>
    </source>
</evidence>
<comment type="catalytic activity">
    <reaction evidence="2">
        <text>2 GTP = 3',3'-c-di-GMP + 2 diphosphate</text>
        <dbReference type="Rhea" id="RHEA:24898"/>
        <dbReference type="ChEBI" id="CHEBI:33019"/>
        <dbReference type="ChEBI" id="CHEBI:37565"/>
        <dbReference type="ChEBI" id="CHEBI:58805"/>
        <dbReference type="EC" id="2.7.7.65"/>
    </reaction>
</comment>
<evidence type="ECO:0000259" key="5">
    <source>
        <dbReference type="PROSITE" id="PS50887"/>
    </source>
</evidence>
<dbReference type="AlphaFoldDB" id="A0AAN1SXR7"/>
<evidence type="ECO:0000256" key="2">
    <source>
        <dbReference type="ARBA" id="ARBA00034247"/>
    </source>
</evidence>
<keyword evidence="7" id="KW-1185">Reference proteome</keyword>
<dbReference type="InterPro" id="IPR043128">
    <property type="entry name" value="Rev_trsase/Diguanyl_cyclase"/>
</dbReference>
<feature type="domain" description="GGDEF" evidence="5">
    <location>
        <begin position="270"/>
        <end position="399"/>
    </location>
</feature>
<evidence type="ECO:0000313" key="7">
    <source>
        <dbReference type="Proteomes" id="UP001319121"/>
    </source>
</evidence>
<dbReference type="PANTHER" id="PTHR45138">
    <property type="entry name" value="REGULATORY COMPONENTS OF SENSORY TRANSDUCTION SYSTEM"/>
    <property type="match status" value="1"/>
</dbReference>
<dbReference type="KEGG" id="fku:FGKAn22_05830"/>
<dbReference type="Pfam" id="PF00990">
    <property type="entry name" value="GGDEF"/>
    <property type="match status" value="1"/>
</dbReference>
<dbReference type="GO" id="GO:0052621">
    <property type="term" value="F:diguanylate cyclase activity"/>
    <property type="evidence" value="ECO:0007669"/>
    <property type="project" value="UniProtKB-EC"/>
</dbReference>
<dbReference type="InterPro" id="IPR000160">
    <property type="entry name" value="GGDEF_dom"/>
</dbReference>
<dbReference type="GO" id="GO:0000160">
    <property type="term" value="P:phosphorelay signal transduction system"/>
    <property type="evidence" value="ECO:0007669"/>
    <property type="project" value="InterPro"/>
</dbReference>
<gene>
    <name evidence="6" type="ORF">FGKAn22_05830</name>
</gene>
<dbReference type="GO" id="GO:0043709">
    <property type="term" value="P:cell adhesion involved in single-species biofilm formation"/>
    <property type="evidence" value="ECO:0007669"/>
    <property type="project" value="TreeGrafter"/>
</dbReference>
<dbReference type="InterPro" id="IPR050469">
    <property type="entry name" value="Diguanylate_Cyclase"/>
</dbReference>
<name>A0AAN1SXR7_9PROT</name>
<evidence type="ECO:0000256" key="1">
    <source>
        <dbReference type="ARBA" id="ARBA00012528"/>
    </source>
</evidence>
<keyword evidence="3" id="KW-0597">Phosphoprotein</keyword>
<dbReference type="SMART" id="SM00267">
    <property type="entry name" value="GGDEF"/>
    <property type="match status" value="1"/>
</dbReference>
<dbReference type="InterPro" id="IPR001789">
    <property type="entry name" value="Sig_transdc_resp-reg_receiver"/>
</dbReference>
<dbReference type="SUPFAM" id="SSF55073">
    <property type="entry name" value="Nucleotide cyclase"/>
    <property type="match status" value="1"/>
</dbReference>
<dbReference type="PANTHER" id="PTHR45138:SF9">
    <property type="entry name" value="DIGUANYLATE CYCLASE DGCM-RELATED"/>
    <property type="match status" value="1"/>
</dbReference>
<protein>
    <recommendedName>
        <fullName evidence="1">diguanylate cyclase</fullName>
        <ecNumber evidence="1">2.7.7.65</ecNumber>
    </recommendedName>
</protein>
<dbReference type="Gene3D" id="3.40.50.2300">
    <property type="match status" value="1"/>
</dbReference>
<dbReference type="Proteomes" id="UP001319121">
    <property type="component" value="Chromosome"/>
</dbReference>
<reference evidence="6 7" key="1">
    <citation type="submission" date="2019-03" db="EMBL/GenBank/DDBJ databases">
        <title>Complete genome sequence of Ferrigenium kumadai strain An22, a microaerophilic iron-oxidizing bacterium isolated from a paddy field soil.</title>
        <authorList>
            <person name="Watanabe T."/>
            <person name="Asakawa S."/>
        </authorList>
    </citation>
    <scope>NUCLEOTIDE SEQUENCE [LARGE SCALE GENOMIC DNA]</scope>
    <source>
        <strain evidence="6 7">An22</strain>
    </source>
</reference>
<dbReference type="GO" id="GO:1902201">
    <property type="term" value="P:negative regulation of bacterial-type flagellum-dependent cell motility"/>
    <property type="evidence" value="ECO:0007669"/>
    <property type="project" value="TreeGrafter"/>
</dbReference>
<organism evidence="6 7">
    <name type="scientific">Ferrigenium kumadai</name>
    <dbReference type="NCBI Taxonomy" id="1682490"/>
    <lineage>
        <taxon>Bacteria</taxon>
        <taxon>Pseudomonadati</taxon>
        <taxon>Pseudomonadota</taxon>
        <taxon>Betaproteobacteria</taxon>
        <taxon>Nitrosomonadales</taxon>
        <taxon>Gallionellaceae</taxon>
        <taxon>Ferrigenium</taxon>
    </lineage>
</organism>
<dbReference type="RefSeq" id="WP_212786499.1">
    <property type="nucleotide sequence ID" value="NZ_AP019536.1"/>
</dbReference>
<dbReference type="PROSITE" id="PS50110">
    <property type="entry name" value="RESPONSE_REGULATORY"/>
    <property type="match status" value="1"/>
</dbReference>
<dbReference type="NCBIfam" id="TIGR00254">
    <property type="entry name" value="GGDEF"/>
    <property type="match status" value="1"/>
</dbReference>
<accession>A0AAN1SXR7</accession>
<feature type="modified residue" description="4-aspartylphosphate" evidence="3">
    <location>
        <position position="55"/>
    </location>
</feature>
<evidence type="ECO:0000256" key="3">
    <source>
        <dbReference type="PROSITE-ProRule" id="PRU00169"/>
    </source>
</evidence>
<dbReference type="InterPro" id="IPR029787">
    <property type="entry name" value="Nucleotide_cyclase"/>
</dbReference>
<dbReference type="Gene3D" id="3.30.70.270">
    <property type="match status" value="1"/>
</dbReference>
<dbReference type="SUPFAM" id="SSF52172">
    <property type="entry name" value="CheY-like"/>
    <property type="match status" value="1"/>
</dbReference>
<dbReference type="FunFam" id="3.30.70.270:FF:000001">
    <property type="entry name" value="Diguanylate cyclase domain protein"/>
    <property type="match status" value="1"/>
</dbReference>
<dbReference type="EC" id="2.7.7.65" evidence="1"/>
<evidence type="ECO:0000313" key="6">
    <source>
        <dbReference type="EMBL" id="BBI98890.1"/>
    </source>
</evidence>
<dbReference type="CDD" id="cd01949">
    <property type="entry name" value="GGDEF"/>
    <property type="match status" value="1"/>
</dbReference>
<feature type="domain" description="Response regulatory" evidence="4">
    <location>
        <begin position="6"/>
        <end position="120"/>
    </location>
</feature>